<comment type="caution">
    <text evidence="2">The sequence shown here is derived from an EMBL/GenBank/DDBJ whole genome shotgun (WGS) entry which is preliminary data.</text>
</comment>
<gene>
    <name evidence="2" type="ORF">Fcan01_09984</name>
</gene>
<evidence type="ECO:0000259" key="1">
    <source>
        <dbReference type="Pfam" id="PF02931"/>
    </source>
</evidence>
<dbReference type="OrthoDB" id="8173437at2759"/>
<organism evidence="2 3">
    <name type="scientific">Folsomia candida</name>
    <name type="common">Springtail</name>
    <dbReference type="NCBI Taxonomy" id="158441"/>
    <lineage>
        <taxon>Eukaryota</taxon>
        <taxon>Metazoa</taxon>
        <taxon>Ecdysozoa</taxon>
        <taxon>Arthropoda</taxon>
        <taxon>Hexapoda</taxon>
        <taxon>Collembola</taxon>
        <taxon>Entomobryomorpha</taxon>
        <taxon>Isotomoidea</taxon>
        <taxon>Isotomidae</taxon>
        <taxon>Proisotominae</taxon>
        <taxon>Folsomia</taxon>
    </lineage>
</organism>
<dbReference type="InterPro" id="IPR006202">
    <property type="entry name" value="Neur_chan_lig-bd"/>
</dbReference>
<protein>
    <submittedName>
        <fullName evidence="2">Glutamate-gated chloride channel</fullName>
    </submittedName>
</protein>
<dbReference type="SUPFAM" id="SSF63712">
    <property type="entry name" value="Nicotinic receptor ligand binding domain-like"/>
    <property type="match status" value="1"/>
</dbReference>
<dbReference type="Proteomes" id="UP000198287">
    <property type="component" value="Unassembled WGS sequence"/>
</dbReference>
<dbReference type="Gene3D" id="2.70.170.10">
    <property type="entry name" value="Neurotransmitter-gated ion-channel ligand-binding domain"/>
    <property type="match status" value="1"/>
</dbReference>
<sequence>MARLNRGDEPFNKMSGAVLCRDESENKADVVVRNSTMTFEVLLPFFLGCCALLPVMNPVIAQYVSYATRDPVKISTELSEKAALDELLHKSQYDRRLLPPTINSLAVNVSVLLLTLASPDESSLKYEVEFLMNLFWFDPRLKFHLFNTTGTHLDVTSEYHEAIPMRANPRRRDYLDALHHFGKVWVPDVYFVKHGDFRTNLDPVNVALRIYPNGTVHFTTRVPIASFSCFSFNEEEEVRMEMAKL</sequence>
<feature type="domain" description="Neurotransmitter-gated ion-channel ligand-binding" evidence="1">
    <location>
        <begin position="81"/>
        <end position="229"/>
    </location>
</feature>
<dbReference type="EMBL" id="LNIX01000004">
    <property type="protein sequence ID" value="OXA55555.1"/>
    <property type="molecule type" value="Genomic_DNA"/>
</dbReference>
<dbReference type="AlphaFoldDB" id="A0A226EDB5"/>
<dbReference type="Pfam" id="PF02931">
    <property type="entry name" value="Neur_chan_LBD"/>
    <property type="match status" value="1"/>
</dbReference>
<name>A0A226EDB5_FOLCA</name>
<proteinExistence type="predicted"/>
<keyword evidence="3" id="KW-1185">Reference proteome</keyword>
<dbReference type="GO" id="GO:0016020">
    <property type="term" value="C:membrane"/>
    <property type="evidence" value="ECO:0007669"/>
    <property type="project" value="InterPro"/>
</dbReference>
<dbReference type="InterPro" id="IPR036734">
    <property type="entry name" value="Neur_chan_lig-bd_sf"/>
</dbReference>
<accession>A0A226EDB5</accession>
<evidence type="ECO:0000313" key="3">
    <source>
        <dbReference type="Proteomes" id="UP000198287"/>
    </source>
</evidence>
<reference evidence="2 3" key="1">
    <citation type="submission" date="2015-12" db="EMBL/GenBank/DDBJ databases">
        <title>The genome of Folsomia candida.</title>
        <authorList>
            <person name="Faddeeva A."/>
            <person name="Derks M.F."/>
            <person name="Anvar Y."/>
            <person name="Smit S."/>
            <person name="Van Straalen N."/>
            <person name="Roelofs D."/>
        </authorList>
    </citation>
    <scope>NUCLEOTIDE SEQUENCE [LARGE SCALE GENOMIC DNA]</scope>
    <source>
        <strain evidence="2 3">VU population</strain>
        <tissue evidence="2">Whole body</tissue>
    </source>
</reference>
<evidence type="ECO:0000313" key="2">
    <source>
        <dbReference type="EMBL" id="OXA55555.1"/>
    </source>
</evidence>
<dbReference type="GO" id="GO:0005230">
    <property type="term" value="F:extracellular ligand-gated monoatomic ion channel activity"/>
    <property type="evidence" value="ECO:0007669"/>
    <property type="project" value="InterPro"/>
</dbReference>